<dbReference type="SUPFAM" id="SSF53474">
    <property type="entry name" value="alpha/beta-Hydrolases"/>
    <property type="match status" value="1"/>
</dbReference>
<feature type="domain" description="AFL C-terminal" evidence="1">
    <location>
        <begin position="199"/>
        <end position="293"/>
    </location>
</feature>
<evidence type="ECO:0000259" key="2">
    <source>
        <dbReference type="Pfam" id="PF21768"/>
    </source>
</evidence>
<evidence type="ECO:0000313" key="3">
    <source>
        <dbReference type="EMBL" id="OLF18590.1"/>
    </source>
</evidence>
<dbReference type="GO" id="GO:0016042">
    <property type="term" value="P:lipid catabolic process"/>
    <property type="evidence" value="ECO:0007669"/>
    <property type="project" value="InterPro"/>
</dbReference>
<dbReference type="InterPro" id="IPR049036">
    <property type="entry name" value="AF_1763-like_C"/>
</dbReference>
<evidence type="ECO:0000313" key="4">
    <source>
        <dbReference type="Proteomes" id="UP000185596"/>
    </source>
</evidence>
<dbReference type="InterPro" id="IPR029058">
    <property type="entry name" value="AB_hydrolase_fold"/>
</dbReference>
<sequence>MATALVTTLAATPASAHPGRLPIVFVHGNAGSAAQFETQFQRFASNGYPTELMFAYEYDTSVPDNTAAVADLEPFVDDVLARTGASAVLLAAHSRGTGVSQAYLADPAHAREVAKYVNLDGRSAAAPPGGVPTLAVWGEWQSPPDPVLGTVGLVEGAQNVYNRQFGHTETVTAAKTFVDIYRFWFGRSPATTRVLPERRIEVAGRVVLFQQNAGYAGARLEVWPVDAATGRRRGPTPVTTTVIDDGGAFGPLRVRPHQAYEFAVTREDGSVDHFYQRPFIRDDYFLRLNTARPGTGLEAFTKHDPRHVNLTIVRGRELWGDQPDSDVLTVDTLGDGVPPLNVLTPGVAPRTGPGGPGGNTGEVNALFLTDVGARTATGYADPDQRTDLGKNQLFPFDNLTFLAAADVYVAADPGAHRTVRLVMVPRGDRPTTVLNVPNWPSDTHRVSVALPD</sequence>
<dbReference type="EMBL" id="MSIE01000007">
    <property type="protein sequence ID" value="OLF18590.1"/>
    <property type="molecule type" value="Genomic_DNA"/>
</dbReference>
<dbReference type="AlphaFoldDB" id="A0A1Q8CW53"/>
<organism evidence="3 4">
    <name type="scientific">Actinophytocola xanthii</name>
    <dbReference type="NCBI Taxonomy" id="1912961"/>
    <lineage>
        <taxon>Bacteria</taxon>
        <taxon>Bacillati</taxon>
        <taxon>Actinomycetota</taxon>
        <taxon>Actinomycetes</taxon>
        <taxon>Pseudonocardiales</taxon>
        <taxon>Pseudonocardiaceae</taxon>
    </lineage>
</organism>
<proteinExistence type="predicted"/>
<feature type="domain" description="AF-1763-like C-terminal" evidence="2">
    <location>
        <begin position="313"/>
        <end position="451"/>
    </location>
</feature>
<dbReference type="Gene3D" id="2.60.40.2190">
    <property type="match status" value="1"/>
</dbReference>
<dbReference type="STRING" id="1912961.BU204_05890"/>
<dbReference type="Gene3D" id="2.60.40.2200">
    <property type="match status" value="1"/>
</dbReference>
<gene>
    <name evidence="3" type="ORF">BU204_05890</name>
</gene>
<dbReference type="Pfam" id="PF01674">
    <property type="entry name" value="Lipase_2"/>
    <property type="match status" value="1"/>
</dbReference>
<keyword evidence="4" id="KW-1185">Reference proteome</keyword>
<dbReference type="GO" id="GO:0016787">
    <property type="term" value="F:hydrolase activity"/>
    <property type="evidence" value="ECO:0007669"/>
    <property type="project" value="InterPro"/>
</dbReference>
<dbReference type="Pfam" id="PF18067">
    <property type="entry name" value="Lipase_C"/>
    <property type="match status" value="1"/>
</dbReference>
<dbReference type="Proteomes" id="UP000185596">
    <property type="component" value="Unassembled WGS sequence"/>
</dbReference>
<dbReference type="InterPro" id="IPR040664">
    <property type="entry name" value="AFL_C"/>
</dbReference>
<accession>A0A1Q8CW53</accession>
<name>A0A1Q8CW53_9PSEU</name>
<dbReference type="InterPro" id="IPR002918">
    <property type="entry name" value="Lipase_EstA/Esterase_EstB"/>
</dbReference>
<dbReference type="Pfam" id="PF21768">
    <property type="entry name" value="AF_1763-like_C"/>
    <property type="match status" value="1"/>
</dbReference>
<evidence type="ECO:0000259" key="1">
    <source>
        <dbReference type="Pfam" id="PF18067"/>
    </source>
</evidence>
<comment type="caution">
    <text evidence="3">The sequence shown here is derived from an EMBL/GenBank/DDBJ whole genome shotgun (WGS) entry which is preliminary data.</text>
</comment>
<dbReference type="Gene3D" id="3.40.50.1820">
    <property type="entry name" value="alpha/beta hydrolase"/>
    <property type="match status" value="1"/>
</dbReference>
<reference evidence="3 4" key="1">
    <citation type="submission" date="2016-12" db="EMBL/GenBank/DDBJ databases">
        <title>The draft genome sequence of Actinophytocola sp. 11-183.</title>
        <authorList>
            <person name="Wang W."/>
            <person name="Yuan L."/>
        </authorList>
    </citation>
    <scope>NUCLEOTIDE SEQUENCE [LARGE SCALE GENOMIC DNA]</scope>
    <source>
        <strain evidence="3 4">11-183</strain>
    </source>
</reference>
<protein>
    <submittedName>
        <fullName evidence="3">Uncharacterized protein</fullName>
    </submittedName>
</protein>